<dbReference type="PROSITE" id="PS50294">
    <property type="entry name" value="WD_REPEATS_REGION"/>
    <property type="match status" value="1"/>
</dbReference>
<dbReference type="InterPro" id="IPR015943">
    <property type="entry name" value="WD40/YVTN_repeat-like_dom_sf"/>
</dbReference>
<dbReference type="InterPro" id="IPR036322">
    <property type="entry name" value="WD40_repeat_dom_sf"/>
</dbReference>
<dbReference type="FunFam" id="1.10.1540.10:FF:000002">
    <property type="entry name" value="WD repeat and FYVE domain containing 3"/>
    <property type="match status" value="1"/>
</dbReference>
<feature type="compositionally biased region" description="Basic and acidic residues" evidence="4">
    <location>
        <begin position="1609"/>
        <end position="1631"/>
    </location>
</feature>
<dbReference type="Gene3D" id="2.30.29.30">
    <property type="entry name" value="Pleckstrin-homology domain (PH domain)/Phosphotyrosine-binding domain (PTB)"/>
    <property type="match status" value="1"/>
</dbReference>
<dbReference type="STRING" id="2070753.A0A3A2ZN64"/>
<evidence type="ECO:0000259" key="5">
    <source>
        <dbReference type="PROSITE" id="PS50197"/>
    </source>
</evidence>
<dbReference type="InterPro" id="IPR023362">
    <property type="entry name" value="PH-BEACH_dom"/>
</dbReference>
<dbReference type="InterPro" id="IPR013320">
    <property type="entry name" value="ConA-like_dom_sf"/>
</dbReference>
<evidence type="ECO:0000256" key="2">
    <source>
        <dbReference type="ARBA" id="ARBA00022737"/>
    </source>
</evidence>
<dbReference type="InterPro" id="IPR036372">
    <property type="entry name" value="BEACH_dom_sf"/>
</dbReference>
<dbReference type="Gene3D" id="2.60.120.200">
    <property type="match status" value="1"/>
</dbReference>
<sequence length="2540" mass="285548">MNRSTSVSSPPSLPTEHLAAEFTPIITQLKSCSAADTINSELAGTATECLLRLRHTFIDNENPSEAKNTFRHLHGFQSLLQLLRKISELYDAGSLSKEERKSFLTLYKDTLGVLAESLKDHFGNKRYFAKQVANGGKEMLEGSMLTLANKIDGVEEDAEQLYGGILAAASVKKQLREYSQRDLRAAVDRCIGLSETVEVPELLGPFLRIWLIQSEGSSEYKIQRLTLPTTLQQLASQSQRNVVALHATGMLTSVLPVLFNSERPEIEKSIYHDLAKLLYVHGMDSLDGAVYLYRRAHDSPEVLRFLLDVLKSSKEPPSIQFDMSLHGFCSLEFSTLGRTFPPAASSGYTLSVWARFDHFDPSTHTTIFGAFDPSQSCFMLAYIEKDTRHFILQTSIKGPRPSVRFKSVTFEPSRWYHVALVHRKPKPHSSSRAALFIDGEFVEQLKIEYPYVPPPGPSIKTPRVQAFFGTPQDLAMRLGKAVSTSRWSLASGILFDEAYSDDTVSIFYNIGARYYGNFQDSLGSFQTYKASAALNLRNELLHPGKEEHSDIVTAIRRKAGVLVRESSILVNVSPVAVLNDGDNNNVDEAYLAKSLSRQAAKNLHQLTKAGGNAVVVNGGIPAVNDALTKAHGVGILTGDPVVSVPQPLDDASWRIGGCAAVHLSLVHAAKTAESTLLAVEALYEAVQDNWRNSEAMERENGYGILAALLSEKLGFPLGNSSMASKTSIACSTYKERSALALKLLRLTLKFVGYNFEFPNRSIITNPLAYRVLLVDLEIWRSGEFELLELYYSQFSTFATGSQFRRFNAKRLTRMRVSKKLLEALKREQFTEEALRLFTSAYKSLMESYFSAELHRSLALFITYSLHKPIAPAKLQKKKSLRFNTALQQFPASPDHSETYVSSTTVAIAMLRMYSSFLCNYHDQLPLKRFARAVTNKWLLYLMCEDEPEIVVQATKIVARLIIVHGSAYSKKLSEKTGGYVIMRHRLKRWWNVPAIWPICFAILFGHDVGHLDDGGSFDDSYIPKLISSDANTRIVFPEMLPVITNMMQSGVKKAVLSSSPDADGKRPLHEQLDGTMKPHLCSYRPLNSTIESISLMTTVIDVLAETHLRSLYFRDFAANSSYVQELLFVIFPAVVGSDIVSADIELSSRDSGFGLDSQNSDIRPGSSPAPILRTTTVEHSSVPDERGGRLRRGSSFILVSSDKAKYLPSYARLRHIDMPKQNGNGSDLDNPIVNRILDLLVDIFADQVLERKEFTGLGIYLKAPPGFMENQTLFGSWLLRNLLSSLHDVTTVKSHLLLEPRTLTNLGRFATHLGEALYEGWFINGATSIIDFLGAILEFLQRPDISHLKSIRLCSQAIGMIRSTLFRAVLFELSGANDADTIPFLGRLTYWQAVLFSTSEAQSEYLHLLCYLLYIKLISTKEDVRLAAAGLWRVVLVQKPTEMSSLLSHTTAALHERLSGGFEALAGMEDLPFLQWIDEHRDDLDALFFGVLSKSWESFVHEENKKSDDSSRTRASKRHDKMKQWSQTEKLTEDIIRKHEVTFPHWISNITASEFLKYQRSLQDQQDNLVFMWSAFSHLSIDLRRFGGLLAEDKERKWRLDQTEGRSRMRLRVVPDDSGERQDYQPKRKASEPPAIKIDTKVPGPSGEDTLTLTPTAFTGEAAENNSQSVEPDNKSVLEESFEIVDDPKIDLEDYEDKNRKVMRSLHRGDQVQNVCNMSRIIGLEACEGLLILGKDHIYILDNFFQRSDGEIVNVWQAPPEEQDPYVRMISGRESSERKPQEHETRSWKWSDVISVSKRRFLFRNVALEIFFTDGSSYLLTLISPRVRDELCSQLGAKAPQVTGSISHSRPEDIWRFETLRSQEDAPLTLGSKVASVFGHSPAHPATRKWVRGEISNFHYLMLVNTLAGRTFNDLTQYPVFPWVLADYTSEELDLTNPKTFRDLSKPMGCQTLERENEFRERYKAFAEMGDDNAPPFHYGTHYSSAMIVTSYLIRLQPFVKSYLLMQGGTFDHADRLFYSVRKAWESASRGGMSDVRELIPEFFYLPEFLVNANKYDFGLLQNMTTAIDSVELPPWAKGDPKIFIAKHREALESPYVSQNLHYWIDLVFGCKQKGDAALEAVNIFHHLSYQGAKDVDNIDDPVERLATIGIIHNFGQTPHQIFSRPHPQREEQRYRVPRLDQLAESLTQLPISLLDIDERVSSLAMKNDRLLCTPALRINIPPAYDRYMERGYTDGSVRFYTADTRKLLGHFEHLHVGQLSCAVFADSRTLVTAGMDCTVSLWTYTSTGKSVDLQPTGSLFGHRCPVTILAVSRSFSTLLSASSDGQIMLWDLNRQCFVREIPASGPVDCARINDATGDIVVCRGNRMALYTLNGALLLEQAACDSADDSVLTCVFYESVNNEWLERDLLFTGHKRGVVNIWTKTISNGRFELDLIRQLHHTDNTRDNGANISAGISCILPLPTVVYTGDEAGRVLIMGSMSGIVFNAAEPMLLRMRFAEFLGLPLYPNYISSSTILFSKLVFPGISLVATYHARETVLP</sequence>
<protein>
    <submittedName>
        <fullName evidence="7">Beige BEACH domain-containing protein</fullName>
    </submittedName>
</protein>
<gene>
    <name evidence="7" type="ORF">PHISCL_02984</name>
</gene>
<dbReference type="Pfam" id="PF23295">
    <property type="entry name" value="Arm_4"/>
    <property type="match status" value="1"/>
</dbReference>
<keyword evidence="2" id="KW-0677">Repeat</keyword>
<reference evidence="8" key="1">
    <citation type="submission" date="2017-02" db="EMBL/GenBank/DDBJ databases">
        <authorList>
            <person name="Tafer H."/>
            <person name="Lopandic K."/>
        </authorList>
    </citation>
    <scope>NUCLEOTIDE SEQUENCE [LARGE SCALE GENOMIC DNA]</scope>
    <source>
        <strain evidence="8">CBS 366.77</strain>
    </source>
</reference>
<dbReference type="InterPro" id="IPR011993">
    <property type="entry name" value="PH-like_dom_sf"/>
</dbReference>
<dbReference type="PANTHER" id="PTHR46108">
    <property type="entry name" value="BLUE CHEESE"/>
    <property type="match status" value="1"/>
</dbReference>
<proteinExistence type="predicted"/>
<dbReference type="Pfam" id="PF00400">
    <property type="entry name" value="WD40"/>
    <property type="match status" value="2"/>
</dbReference>
<dbReference type="SUPFAM" id="SSF49899">
    <property type="entry name" value="Concanavalin A-like lectins/glucanases"/>
    <property type="match status" value="1"/>
</dbReference>
<evidence type="ECO:0000313" key="8">
    <source>
        <dbReference type="Proteomes" id="UP000266188"/>
    </source>
</evidence>
<dbReference type="SUPFAM" id="SSF50729">
    <property type="entry name" value="PH domain-like"/>
    <property type="match status" value="1"/>
</dbReference>
<dbReference type="PROSITE" id="PS50082">
    <property type="entry name" value="WD_REPEATS_2"/>
    <property type="match status" value="1"/>
</dbReference>
<evidence type="ECO:0000256" key="3">
    <source>
        <dbReference type="PROSITE-ProRule" id="PRU00221"/>
    </source>
</evidence>
<feature type="region of interest" description="Disordered" evidence="4">
    <location>
        <begin position="1609"/>
        <end position="1649"/>
    </location>
</feature>
<feature type="domain" description="BEACH-type PH" evidence="6">
    <location>
        <begin position="1707"/>
        <end position="1836"/>
    </location>
</feature>
<dbReference type="PROSITE" id="PS00678">
    <property type="entry name" value="WD_REPEATS_1"/>
    <property type="match status" value="1"/>
</dbReference>
<dbReference type="SMART" id="SM01026">
    <property type="entry name" value="Beach"/>
    <property type="match status" value="1"/>
</dbReference>
<dbReference type="PANTHER" id="PTHR46108:SF4">
    <property type="entry name" value="BLUE CHEESE"/>
    <property type="match status" value="1"/>
</dbReference>
<evidence type="ECO:0000256" key="4">
    <source>
        <dbReference type="SAM" id="MobiDB-lite"/>
    </source>
</evidence>
<comment type="caution">
    <text evidence="7">The sequence shown here is derived from an EMBL/GenBank/DDBJ whole genome shotgun (WGS) entry which is preliminary data.</text>
</comment>
<evidence type="ECO:0000259" key="6">
    <source>
        <dbReference type="PROSITE" id="PS51783"/>
    </source>
</evidence>
<dbReference type="Proteomes" id="UP000266188">
    <property type="component" value="Unassembled WGS sequence"/>
</dbReference>
<dbReference type="SUPFAM" id="SSF81837">
    <property type="entry name" value="BEACH domain"/>
    <property type="match status" value="1"/>
</dbReference>
<dbReference type="CDD" id="cd06071">
    <property type="entry name" value="Beach"/>
    <property type="match status" value="1"/>
</dbReference>
<dbReference type="InterPro" id="IPR056252">
    <property type="entry name" value="Alfy-like_Arm-like"/>
</dbReference>
<dbReference type="Pfam" id="PF14844">
    <property type="entry name" value="PH_BEACH"/>
    <property type="match status" value="1"/>
</dbReference>
<keyword evidence="8" id="KW-1185">Reference proteome</keyword>
<dbReference type="SMART" id="SM00320">
    <property type="entry name" value="WD40"/>
    <property type="match status" value="2"/>
</dbReference>
<evidence type="ECO:0000313" key="7">
    <source>
        <dbReference type="EMBL" id="RJE24669.1"/>
    </source>
</evidence>
<keyword evidence="1 3" id="KW-0853">WD repeat</keyword>
<dbReference type="OrthoDB" id="26681at2759"/>
<feature type="domain" description="BEACH" evidence="5">
    <location>
        <begin position="1875"/>
        <end position="2170"/>
    </location>
</feature>
<feature type="repeat" description="WD" evidence="3">
    <location>
        <begin position="2300"/>
        <end position="2341"/>
    </location>
</feature>
<dbReference type="EMBL" id="MVGC01000072">
    <property type="protein sequence ID" value="RJE24669.1"/>
    <property type="molecule type" value="Genomic_DNA"/>
</dbReference>
<evidence type="ECO:0000256" key="1">
    <source>
        <dbReference type="ARBA" id="ARBA00022574"/>
    </source>
</evidence>
<dbReference type="Gene3D" id="2.130.10.10">
    <property type="entry name" value="YVTN repeat-like/Quinoprotein amine dehydrogenase"/>
    <property type="match status" value="1"/>
</dbReference>
<organism evidence="7 8">
    <name type="scientific">Aspergillus sclerotialis</name>
    <dbReference type="NCBI Taxonomy" id="2070753"/>
    <lineage>
        <taxon>Eukaryota</taxon>
        <taxon>Fungi</taxon>
        <taxon>Dikarya</taxon>
        <taxon>Ascomycota</taxon>
        <taxon>Pezizomycotina</taxon>
        <taxon>Eurotiomycetes</taxon>
        <taxon>Eurotiomycetidae</taxon>
        <taxon>Eurotiales</taxon>
        <taxon>Aspergillaceae</taxon>
        <taxon>Aspergillus</taxon>
        <taxon>Aspergillus subgen. Polypaecilum</taxon>
    </lineage>
</organism>
<dbReference type="InterPro" id="IPR019775">
    <property type="entry name" value="WD40_repeat_CS"/>
</dbReference>
<dbReference type="PROSITE" id="PS50197">
    <property type="entry name" value="BEACH"/>
    <property type="match status" value="1"/>
</dbReference>
<dbReference type="CDD" id="cd01201">
    <property type="entry name" value="PH_BEACH"/>
    <property type="match status" value="1"/>
</dbReference>
<dbReference type="Gene3D" id="1.10.1540.10">
    <property type="entry name" value="BEACH domain"/>
    <property type="match status" value="1"/>
</dbReference>
<dbReference type="PROSITE" id="PS51783">
    <property type="entry name" value="PH_BEACH"/>
    <property type="match status" value="1"/>
</dbReference>
<dbReference type="Pfam" id="PF02138">
    <property type="entry name" value="Beach"/>
    <property type="match status" value="1"/>
</dbReference>
<dbReference type="SUPFAM" id="SSF50978">
    <property type="entry name" value="WD40 repeat-like"/>
    <property type="match status" value="1"/>
</dbReference>
<dbReference type="InterPro" id="IPR001680">
    <property type="entry name" value="WD40_rpt"/>
</dbReference>
<dbReference type="InterPro" id="IPR000409">
    <property type="entry name" value="BEACH_dom"/>
</dbReference>
<accession>A0A3A2ZN64</accession>
<name>A0A3A2ZN64_9EURO</name>
<dbReference type="InterPro" id="IPR051944">
    <property type="entry name" value="BEACH_domain_protein"/>
</dbReference>